<reference evidence="2 3" key="1">
    <citation type="journal article" date="2016" name="PLoS Pathog.">
        <title>Biosynthesis of antibiotic leucinostatins in bio-control fungus Purpureocillium lilacinum and their inhibition on phytophthora revealed by genome mining.</title>
        <authorList>
            <person name="Wang G."/>
            <person name="Liu Z."/>
            <person name="Lin R."/>
            <person name="Li E."/>
            <person name="Mao Z."/>
            <person name="Ling J."/>
            <person name="Yang Y."/>
            <person name="Yin W.B."/>
            <person name="Xie B."/>
        </authorList>
    </citation>
    <scope>NUCLEOTIDE SEQUENCE [LARGE SCALE GENOMIC DNA]</scope>
    <source>
        <strain evidence="2">170</strain>
    </source>
</reference>
<sequence length="271" mass="31097">MQRQPSPPSASSSSFSPPTPHRRSRSPSQSVSPTRARSYMSHRSSHASRSPSRTPSQSRSPSRSRPRSRRSSSRPASSQHSRSPSRHVPSQQERDHNRGKLIKDSAGLLLGIGVAAIVAHKFWPKGMLYGGKEDWENKVEKVKDKILGDDGDDRQRRNSRRDRARSGDRGGYYEERVGVRGQAPLTRSRSAREGDRGRSLDGRRRVYQEVDARWERGPRYQREWTRERREPSYASERQYYQRAGDGQYLARDDHVVVVERDVPRHGGRGYR</sequence>
<evidence type="ECO:0000313" key="2">
    <source>
        <dbReference type="EMBL" id="OWT43530.1"/>
    </source>
</evidence>
<dbReference type="RefSeq" id="XP_022285945.1">
    <property type="nucleotide sequence ID" value="XM_022430311.1"/>
</dbReference>
<feature type="compositionally biased region" description="Low complexity" evidence="1">
    <location>
        <begin position="73"/>
        <end position="91"/>
    </location>
</feature>
<feature type="compositionally biased region" description="Low complexity" evidence="1">
    <location>
        <begin position="26"/>
        <end position="61"/>
    </location>
</feature>
<name>A0A219ARY4_METCM</name>
<dbReference type="AlphaFoldDB" id="A0A219ARY4"/>
<dbReference type="STRING" id="1380566.A0A219ARY4"/>
<feature type="compositionally biased region" description="Basic and acidic residues" evidence="1">
    <location>
        <begin position="190"/>
        <end position="202"/>
    </location>
</feature>
<accession>A0A219ARY4</accession>
<protein>
    <submittedName>
        <fullName evidence="2">Uncharacterized protein</fullName>
    </submittedName>
</protein>
<evidence type="ECO:0000256" key="1">
    <source>
        <dbReference type="SAM" id="MobiDB-lite"/>
    </source>
</evidence>
<feature type="compositionally biased region" description="Basic residues" evidence="1">
    <location>
        <begin position="62"/>
        <end position="72"/>
    </location>
</feature>
<organism evidence="2 3">
    <name type="scientific">Pochonia chlamydosporia 170</name>
    <dbReference type="NCBI Taxonomy" id="1380566"/>
    <lineage>
        <taxon>Eukaryota</taxon>
        <taxon>Fungi</taxon>
        <taxon>Dikarya</taxon>
        <taxon>Ascomycota</taxon>
        <taxon>Pezizomycotina</taxon>
        <taxon>Sordariomycetes</taxon>
        <taxon>Hypocreomycetidae</taxon>
        <taxon>Hypocreales</taxon>
        <taxon>Clavicipitaceae</taxon>
        <taxon>Pochonia</taxon>
    </lineage>
</organism>
<dbReference type="Proteomes" id="UP000078397">
    <property type="component" value="Unassembled WGS sequence"/>
</dbReference>
<feature type="compositionally biased region" description="Basic and acidic residues" evidence="1">
    <location>
        <begin position="143"/>
        <end position="156"/>
    </location>
</feature>
<gene>
    <name evidence="2" type="ORF">VFPPC_18743</name>
</gene>
<dbReference type="GeneID" id="33937430"/>
<feature type="compositionally biased region" description="Basic and acidic residues" evidence="1">
    <location>
        <begin position="164"/>
        <end position="178"/>
    </location>
</feature>
<feature type="region of interest" description="Disordered" evidence="1">
    <location>
        <begin position="1"/>
        <end position="100"/>
    </location>
</feature>
<proteinExistence type="predicted"/>
<feature type="region of interest" description="Disordered" evidence="1">
    <location>
        <begin position="143"/>
        <end position="202"/>
    </location>
</feature>
<evidence type="ECO:0000313" key="3">
    <source>
        <dbReference type="Proteomes" id="UP000078397"/>
    </source>
</evidence>
<dbReference type="KEGG" id="pchm:VFPPC_18743"/>
<dbReference type="EMBL" id="LSBJ02000001">
    <property type="protein sequence ID" value="OWT43530.1"/>
    <property type="molecule type" value="Genomic_DNA"/>
</dbReference>
<comment type="caution">
    <text evidence="2">The sequence shown here is derived from an EMBL/GenBank/DDBJ whole genome shotgun (WGS) entry which is preliminary data.</text>
</comment>
<dbReference type="OrthoDB" id="5237337at2759"/>
<keyword evidence="3" id="KW-1185">Reference proteome</keyword>